<evidence type="ECO:0000313" key="1">
    <source>
        <dbReference type="EnsemblPlants" id="KQL11946"/>
    </source>
</evidence>
<accession>K3Y0I2</accession>
<dbReference type="HOGENOM" id="CLU_2610572_0_0_1"/>
<dbReference type="EnsemblPlants" id="KQL11946">
    <property type="protein sequence ID" value="KQL11946"/>
    <property type="gene ID" value="SETIT_007693mg"/>
</dbReference>
<proteinExistence type="predicted"/>
<evidence type="ECO:0000313" key="2">
    <source>
        <dbReference type="Proteomes" id="UP000004995"/>
    </source>
</evidence>
<name>K3Y0I2_SETIT</name>
<sequence>MAHQRCKSGHYFITNLHRDLQELRFFHINQKSKKRKKKKGKYRLSKNLLSSGLQIVLPHCNFRRTKVFLHHHRRTVYPS</sequence>
<dbReference type="AlphaFoldDB" id="K3Y0I2"/>
<reference evidence="2" key="1">
    <citation type="journal article" date="2012" name="Nat. Biotechnol.">
        <title>Reference genome sequence of the model plant Setaria.</title>
        <authorList>
            <person name="Bennetzen J.L."/>
            <person name="Schmutz J."/>
            <person name="Wang H."/>
            <person name="Percifield R."/>
            <person name="Hawkins J."/>
            <person name="Pontaroli A.C."/>
            <person name="Estep M."/>
            <person name="Feng L."/>
            <person name="Vaughn J.N."/>
            <person name="Grimwood J."/>
            <person name="Jenkins J."/>
            <person name="Barry K."/>
            <person name="Lindquist E."/>
            <person name="Hellsten U."/>
            <person name="Deshpande S."/>
            <person name="Wang X."/>
            <person name="Wu X."/>
            <person name="Mitros T."/>
            <person name="Triplett J."/>
            <person name="Yang X."/>
            <person name="Ye C.Y."/>
            <person name="Mauro-Herrera M."/>
            <person name="Wang L."/>
            <person name="Li P."/>
            <person name="Sharma M."/>
            <person name="Sharma R."/>
            <person name="Ronald P.C."/>
            <person name="Panaud O."/>
            <person name="Kellogg E.A."/>
            <person name="Brutnell T.P."/>
            <person name="Doust A.N."/>
            <person name="Tuskan G.A."/>
            <person name="Rokhsar D."/>
            <person name="Devos K.M."/>
        </authorList>
    </citation>
    <scope>NUCLEOTIDE SEQUENCE [LARGE SCALE GENOMIC DNA]</scope>
    <source>
        <strain evidence="2">cv. Yugu1</strain>
    </source>
</reference>
<organism evidence="1 2">
    <name type="scientific">Setaria italica</name>
    <name type="common">Foxtail millet</name>
    <name type="synonym">Panicum italicum</name>
    <dbReference type="NCBI Taxonomy" id="4555"/>
    <lineage>
        <taxon>Eukaryota</taxon>
        <taxon>Viridiplantae</taxon>
        <taxon>Streptophyta</taxon>
        <taxon>Embryophyta</taxon>
        <taxon>Tracheophyta</taxon>
        <taxon>Spermatophyta</taxon>
        <taxon>Magnoliopsida</taxon>
        <taxon>Liliopsida</taxon>
        <taxon>Poales</taxon>
        <taxon>Poaceae</taxon>
        <taxon>PACMAD clade</taxon>
        <taxon>Panicoideae</taxon>
        <taxon>Panicodae</taxon>
        <taxon>Paniceae</taxon>
        <taxon>Cenchrinae</taxon>
        <taxon>Setaria</taxon>
    </lineage>
</organism>
<dbReference type="Gramene" id="KQL11946">
    <property type="protein sequence ID" value="KQL11946"/>
    <property type="gene ID" value="SETIT_007693mg"/>
</dbReference>
<dbReference type="EMBL" id="AGNK02002668">
    <property type="status" value="NOT_ANNOTATED_CDS"/>
    <property type="molecule type" value="Genomic_DNA"/>
</dbReference>
<reference evidence="1" key="2">
    <citation type="submission" date="2018-08" db="UniProtKB">
        <authorList>
            <consortium name="EnsemblPlants"/>
        </authorList>
    </citation>
    <scope>IDENTIFICATION</scope>
    <source>
        <strain evidence="1">Yugu1</strain>
    </source>
</reference>
<dbReference type="InParanoid" id="K3Y0I2"/>
<dbReference type="Proteomes" id="UP000004995">
    <property type="component" value="Unassembled WGS sequence"/>
</dbReference>
<keyword evidence="2" id="KW-1185">Reference proteome</keyword>
<protein>
    <submittedName>
        <fullName evidence="1">Uncharacterized protein</fullName>
    </submittedName>
</protein>